<sequence length="74" mass="8637">MILCSRHAKSSLPVQKSAGWPPKVLFALSYNSKSTILQFITKKSKKKKLWDYLKLMHFVSIQYSKELNSNDYNQ</sequence>
<protein>
    <submittedName>
        <fullName evidence="1">Uncharacterized protein</fullName>
    </submittedName>
</protein>
<reference evidence="1" key="1">
    <citation type="journal article" date="2011" name="Environ. Microbiol.">
        <title>Time-series analyses of Monterey Bay coastal microbial picoplankton using a 'genome proxy' microarray.</title>
        <authorList>
            <person name="Rich V.I."/>
            <person name="Pham V.D."/>
            <person name="Eppley J."/>
            <person name="Shi Y."/>
            <person name="DeLong E.F."/>
        </authorList>
    </citation>
    <scope>NUCLEOTIDE SEQUENCE</scope>
</reference>
<accession>E0XVE4</accession>
<organism evidence="1">
    <name type="scientific">uncultured delta proteobacterium HF4000_08N17</name>
    <dbReference type="NCBI Taxonomy" id="710836"/>
    <lineage>
        <taxon>Bacteria</taxon>
        <taxon>Deltaproteobacteria</taxon>
        <taxon>environmental samples</taxon>
    </lineage>
</organism>
<name>E0XVE4_9DELT</name>
<evidence type="ECO:0000313" key="1">
    <source>
        <dbReference type="EMBL" id="ADI18385.1"/>
    </source>
</evidence>
<dbReference type="EMBL" id="GU474888">
    <property type="protein sequence ID" value="ADI18385.1"/>
    <property type="molecule type" value="Genomic_DNA"/>
</dbReference>
<dbReference type="AlphaFoldDB" id="E0XVE4"/>
<proteinExistence type="predicted"/>